<keyword evidence="6" id="KW-1185">Reference proteome</keyword>
<dbReference type="Pfam" id="PF03480">
    <property type="entry name" value="DctP"/>
    <property type="match status" value="1"/>
</dbReference>
<organism evidence="5 6">
    <name type="scientific">Uliginosibacterium sediminicola</name>
    <dbReference type="NCBI Taxonomy" id="2024550"/>
    <lineage>
        <taxon>Bacteria</taxon>
        <taxon>Pseudomonadati</taxon>
        <taxon>Pseudomonadota</taxon>
        <taxon>Betaproteobacteria</taxon>
        <taxon>Rhodocyclales</taxon>
        <taxon>Zoogloeaceae</taxon>
        <taxon>Uliginosibacterium</taxon>
    </lineage>
</organism>
<reference evidence="5 6" key="1">
    <citation type="journal article" date="2018" name="Int. J. Syst. Evol. Microbiol.">
        <title>Uliginosibacterium sediminicola sp. nov., isolated from freshwater sediment.</title>
        <authorList>
            <person name="Hwang W.M."/>
            <person name="Kim S.M."/>
            <person name="Kang K."/>
            <person name="Ahn T.Y."/>
        </authorList>
    </citation>
    <scope>NUCLEOTIDE SEQUENCE [LARGE SCALE GENOMIC DNA]</scope>
    <source>
        <strain evidence="5 6">M1-21</strain>
    </source>
</reference>
<evidence type="ECO:0000313" key="5">
    <source>
        <dbReference type="EMBL" id="MEN3069888.1"/>
    </source>
</evidence>
<dbReference type="Proteomes" id="UP001410394">
    <property type="component" value="Unassembled WGS sequence"/>
</dbReference>
<protein>
    <submittedName>
        <fullName evidence="5">DctP family TRAP transporter solute-binding subunit</fullName>
    </submittedName>
</protein>
<keyword evidence="2" id="KW-0813">Transport</keyword>
<feature type="signal peptide" evidence="4">
    <location>
        <begin position="1"/>
        <end position="21"/>
    </location>
</feature>
<gene>
    <name evidence="5" type="ORF">ABDB84_15505</name>
</gene>
<dbReference type="PIRSF" id="PIRSF006470">
    <property type="entry name" value="DctB"/>
    <property type="match status" value="1"/>
</dbReference>
<comment type="caution">
    <text evidence="5">The sequence shown here is derived from an EMBL/GenBank/DDBJ whole genome shotgun (WGS) entry which is preliminary data.</text>
</comment>
<accession>A0ABU9Z1I1</accession>
<keyword evidence="3 4" id="KW-0732">Signal</keyword>
<dbReference type="NCBIfam" id="NF037995">
    <property type="entry name" value="TRAP_S1"/>
    <property type="match status" value="1"/>
</dbReference>
<dbReference type="SUPFAM" id="SSF53850">
    <property type="entry name" value="Periplasmic binding protein-like II"/>
    <property type="match status" value="1"/>
</dbReference>
<evidence type="ECO:0000256" key="2">
    <source>
        <dbReference type="ARBA" id="ARBA00022448"/>
    </source>
</evidence>
<feature type="chain" id="PRO_5046395633" evidence="4">
    <location>
        <begin position="22"/>
        <end position="333"/>
    </location>
</feature>
<proteinExistence type="inferred from homology"/>
<evidence type="ECO:0000313" key="6">
    <source>
        <dbReference type="Proteomes" id="UP001410394"/>
    </source>
</evidence>
<dbReference type="InterPro" id="IPR018389">
    <property type="entry name" value="DctP_fam"/>
</dbReference>
<comment type="similarity">
    <text evidence="1">Belongs to the bacterial solute-binding protein 7 family.</text>
</comment>
<dbReference type="InterPro" id="IPR004682">
    <property type="entry name" value="TRAP_DctP"/>
</dbReference>
<dbReference type="PANTHER" id="PTHR33376:SF7">
    <property type="entry name" value="C4-DICARBOXYLATE-BINDING PROTEIN DCTB"/>
    <property type="match status" value="1"/>
</dbReference>
<evidence type="ECO:0000256" key="3">
    <source>
        <dbReference type="ARBA" id="ARBA00022729"/>
    </source>
</evidence>
<evidence type="ECO:0000256" key="1">
    <source>
        <dbReference type="ARBA" id="ARBA00009023"/>
    </source>
</evidence>
<dbReference type="InterPro" id="IPR038404">
    <property type="entry name" value="TRAP_DctP_sf"/>
</dbReference>
<dbReference type="Gene3D" id="3.40.190.170">
    <property type="entry name" value="Bacterial extracellular solute-binding protein, family 7"/>
    <property type="match status" value="1"/>
</dbReference>
<dbReference type="EMBL" id="JBDIVE010000009">
    <property type="protein sequence ID" value="MEN3069888.1"/>
    <property type="molecule type" value="Genomic_DNA"/>
</dbReference>
<name>A0ABU9Z1I1_9RHOO</name>
<sequence>MKIHHALLAAACFLCSSLSLAQNPIIIKFSHVAAPDTPKGQAADYFKKLVEERSKGRVKIEIYPNSILYKDGEELEALQVGSVQMLAPVISKFGPIGIKEFEAFDLPYLFADEDAVHRVTRGPLGASLLKKLETKGFVGLTFWDSGFRVLSSNKPFKTPEQIKGQKIRINSSKVTAAIIKSVGALPQTMSLAEVYQALQTGVVDGTDGPIANLYTQKHYEVQKYITVTNHTYSGSAVVVNKSFWNQLPADVRGLIETAMKDATVYNDQVAEKDTDQALAAIKASGKSQVYVPTAAERAQWVKAMESVREEMTPRVGKETVDAILKAAADPAAK</sequence>
<dbReference type="PANTHER" id="PTHR33376">
    <property type="match status" value="1"/>
</dbReference>
<dbReference type="RefSeq" id="WP_345920662.1">
    <property type="nucleotide sequence ID" value="NZ_JBDIVE010000009.1"/>
</dbReference>
<evidence type="ECO:0000256" key="4">
    <source>
        <dbReference type="SAM" id="SignalP"/>
    </source>
</evidence>
<dbReference type="NCBIfam" id="TIGR00787">
    <property type="entry name" value="dctP"/>
    <property type="match status" value="1"/>
</dbReference>